<evidence type="ECO:0000256" key="1">
    <source>
        <dbReference type="SAM" id="SignalP"/>
    </source>
</evidence>
<dbReference type="PANTHER" id="PTHR39176:SF1">
    <property type="entry name" value="PERIPLASMIC PROTEIN"/>
    <property type="match status" value="1"/>
</dbReference>
<dbReference type="PANTHER" id="PTHR39176">
    <property type="entry name" value="PERIPLASMIC PROTEIN-RELATED"/>
    <property type="match status" value="1"/>
</dbReference>
<dbReference type="InterPro" id="IPR009739">
    <property type="entry name" value="LprI-like_N"/>
</dbReference>
<dbReference type="Gene3D" id="1.20.1270.180">
    <property type="match status" value="1"/>
</dbReference>
<reference evidence="4" key="1">
    <citation type="submission" date="2017-06" db="EMBL/GenBank/DDBJ databases">
        <authorList>
            <person name="Varghese N."/>
            <person name="Submissions S."/>
        </authorList>
    </citation>
    <scope>NUCLEOTIDE SEQUENCE [LARGE SCALE GENOMIC DNA]</scope>
    <source>
        <strain evidence="4">ANC 5114</strain>
    </source>
</reference>
<accession>A0A217EDA9</accession>
<feature type="domain" description="Lysozyme inhibitor LprI-like N-terminal" evidence="2">
    <location>
        <begin position="23"/>
        <end position="114"/>
    </location>
</feature>
<keyword evidence="1" id="KW-0732">Signal</keyword>
<dbReference type="RefSeq" id="WP_088822507.1">
    <property type="nucleotide sequence ID" value="NZ_FZLN01000001.1"/>
</dbReference>
<feature type="chain" id="PRO_5012307226" evidence="1">
    <location>
        <begin position="21"/>
        <end position="129"/>
    </location>
</feature>
<keyword evidence="4" id="KW-1185">Reference proteome</keyword>
<dbReference type="Proteomes" id="UP000243463">
    <property type="component" value="Unassembled WGS sequence"/>
</dbReference>
<sequence length="129" mass="14404">MKKLYIAFGLFFLAIKPSFALDCNKAMTQQDMNMCAGQALKQSDKKLNSAYQSLMGKSKDAQYKNALKQAQRSWIKYRDDDCKLAALPSTGGSVQSMAYSGCLTEKTDQRVAELNKMMTCEEGDVTCNR</sequence>
<dbReference type="EMBL" id="FZLN01000001">
    <property type="protein sequence ID" value="SNQ28461.1"/>
    <property type="molecule type" value="Genomic_DNA"/>
</dbReference>
<dbReference type="OrthoDB" id="7340239at2"/>
<evidence type="ECO:0000259" key="2">
    <source>
        <dbReference type="Pfam" id="PF07007"/>
    </source>
</evidence>
<dbReference type="Pfam" id="PF07007">
    <property type="entry name" value="LprI"/>
    <property type="match status" value="1"/>
</dbReference>
<feature type="signal peptide" evidence="1">
    <location>
        <begin position="1"/>
        <end position="20"/>
    </location>
</feature>
<gene>
    <name evidence="3" type="ORF">SAMN05444584_0384</name>
</gene>
<proteinExistence type="predicted"/>
<name>A0A217EDA9_9GAMM</name>
<evidence type="ECO:0000313" key="4">
    <source>
        <dbReference type="Proteomes" id="UP000243463"/>
    </source>
</evidence>
<dbReference type="AlphaFoldDB" id="A0A217EDA9"/>
<organism evidence="3 4">
    <name type="scientific">Acinetobacter apis</name>
    <dbReference type="NCBI Taxonomy" id="1229165"/>
    <lineage>
        <taxon>Bacteria</taxon>
        <taxon>Pseudomonadati</taxon>
        <taxon>Pseudomonadota</taxon>
        <taxon>Gammaproteobacteria</taxon>
        <taxon>Moraxellales</taxon>
        <taxon>Moraxellaceae</taxon>
        <taxon>Acinetobacter</taxon>
    </lineage>
</organism>
<evidence type="ECO:0000313" key="3">
    <source>
        <dbReference type="EMBL" id="SNQ28461.1"/>
    </source>
</evidence>
<protein>
    <submittedName>
        <fullName evidence="3">Uncharacterized conserved protein YecT, DUF1311 family</fullName>
    </submittedName>
</protein>